<protein>
    <submittedName>
        <fullName evidence="5">DUF4190 domain-containing protein</fullName>
    </submittedName>
</protein>
<proteinExistence type="predicted"/>
<evidence type="ECO:0000259" key="4">
    <source>
        <dbReference type="Pfam" id="PF13845"/>
    </source>
</evidence>
<keyword evidence="2" id="KW-0812">Transmembrane</keyword>
<feature type="domain" description="DUF4190" evidence="3">
    <location>
        <begin position="43"/>
        <end position="96"/>
    </location>
</feature>
<feature type="transmembrane region" description="Helical" evidence="2">
    <location>
        <begin position="80"/>
        <end position="104"/>
    </location>
</feature>
<dbReference type="InterPro" id="IPR025241">
    <property type="entry name" value="DUF4190"/>
</dbReference>
<feature type="transmembrane region" description="Helical" evidence="2">
    <location>
        <begin position="44"/>
        <end position="68"/>
    </location>
</feature>
<keyword evidence="2" id="KW-0472">Membrane</keyword>
<gene>
    <name evidence="5" type="ORF">ACEZDE_01610</name>
</gene>
<feature type="domain" description="Septum formation-related" evidence="4">
    <location>
        <begin position="124"/>
        <end position="222"/>
    </location>
</feature>
<dbReference type="Pfam" id="PF13828">
    <property type="entry name" value="DUF4190"/>
    <property type="match status" value="1"/>
</dbReference>
<dbReference type="EMBL" id="JBHFAB010000001">
    <property type="protein sequence ID" value="MFC1415347.1"/>
    <property type="molecule type" value="Genomic_DNA"/>
</dbReference>
<feature type="compositionally biased region" description="Pro residues" evidence="1">
    <location>
        <begin position="1"/>
        <end position="14"/>
    </location>
</feature>
<comment type="caution">
    <text evidence="5">The sequence shown here is derived from an EMBL/GenBank/DDBJ whole genome shotgun (WGS) entry which is preliminary data.</text>
</comment>
<dbReference type="InterPro" id="IPR026004">
    <property type="entry name" value="Septum_form"/>
</dbReference>
<evidence type="ECO:0000259" key="3">
    <source>
        <dbReference type="Pfam" id="PF13828"/>
    </source>
</evidence>
<organism evidence="5 6">
    <name type="scientific">Streptacidiphilus cavernicola</name>
    <dbReference type="NCBI Taxonomy" id="3342716"/>
    <lineage>
        <taxon>Bacteria</taxon>
        <taxon>Bacillati</taxon>
        <taxon>Actinomycetota</taxon>
        <taxon>Actinomycetes</taxon>
        <taxon>Kitasatosporales</taxon>
        <taxon>Streptomycetaceae</taxon>
        <taxon>Streptacidiphilus</taxon>
    </lineage>
</organism>
<dbReference type="RefSeq" id="WP_380530872.1">
    <property type="nucleotide sequence ID" value="NZ_JBHFAB010000001.1"/>
</dbReference>
<keyword evidence="6" id="KW-1185">Reference proteome</keyword>
<name>A0ABV6VNM6_9ACTN</name>
<evidence type="ECO:0000313" key="5">
    <source>
        <dbReference type="EMBL" id="MFC1415347.1"/>
    </source>
</evidence>
<evidence type="ECO:0000313" key="6">
    <source>
        <dbReference type="Proteomes" id="UP001592531"/>
    </source>
</evidence>
<keyword evidence="2" id="KW-1133">Transmembrane helix</keyword>
<evidence type="ECO:0000256" key="1">
    <source>
        <dbReference type="SAM" id="MobiDB-lite"/>
    </source>
</evidence>
<accession>A0ABV6VNM6</accession>
<feature type="region of interest" description="Disordered" evidence="1">
    <location>
        <begin position="1"/>
        <end position="36"/>
    </location>
</feature>
<dbReference type="Pfam" id="PF13845">
    <property type="entry name" value="Septum_form"/>
    <property type="match status" value="1"/>
</dbReference>
<dbReference type="Proteomes" id="UP001592531">
    <property type="component" value="Unassembled WGS sequence"/>
</dbReference>
<evidence type="ECO:0000256" key="2">
    <source>
        <dbReference type="SAM" id="Phobius"/>
    </source>
</evidence>
<reference evidence="5 6" key="1">
    <citation type="submission" date="2024-09" db="EMBL/GenBank/DDBJ databases">
        <authorList>
            <person name="Lee S.D."/>
        </authorList>
    </citation>
    <scope>NUCLEOTIDE SEQUENCE [LARGE SCALE GENOMIC DNA]</scope>
    <source>
        <strain evidence="5 6">N8-3</strain>
    </source>
</reference>
<sequence>MPPYPAKPPIPGELPPSAHWAVPGQGYPPPYGGGQQAPGADGMAIGSFVTGLLGLWPVGLALGIVALVRKRPNRRRGKGLAIAGLVLAGVWALGSVALVGTAFVRHASTTTAAGPRTASGVRLRTLKPGDCYDQSGPVNLLRVKQVPCTEPHDAQLLKVSDELAGGNFPGETTSESTAANVCATAEFALMPDADSVLPDNVVVTFNYPSEQSWWAGEQGIYCFMQDVQKKKLTAPLAAEPIVYDADQTAYLKLDRPEQVSRHVYGYLADPHWADGQPYAVEVAADLRTEAAKLVAAKWPGAVGPHARALAAADLKEAKLWDAVVAANDDADWKAALARITASYQGGYGQAIVDMRASLQLP</sequence>